<keyword evidence="1" id="KW-1133">Transmembrane helix</keyword>
<evidence type="ECO:0000256" key="1">
    <source>
        <dbReference type="SAM" id="Phobius"/>
    </source>
</evidence>
<sequence>MISYLKQTTKKRMSPDDFKFTTIVIIAGFLYTIPITVAYLENNGFMNLFNSYRHVHLYHYAPEIFIPVTVTVLSIEWKKKVAPVVMAH</sequence>
<comment type="caution">
    <text evidence="2">The sequence shown here is derived from an EMBL/GenBank/DDBJ whole genome shotgun (WGS) entry which is preliminary data.</text>
</comment>
<proteinExistence type="predicted"/>
<organism evidence="2 3">
    <name type="scientific">Caenorhabditis nigoni</name>
    <dbReference type="NCBI Taxonomy" id="1611254"/>
    <lineage>
        <taxon>Eukaryota</taxon>
        <taxon>Metazoa</taxon>
        <taxon>Ecdysozoa</taxon>
        <taxon>Nematoda</taxon>
        <taxon>Chromadorea</taxon>
        <taxon>Rhabditida</taxon>
        <taxon>Rhabditina</taxon>
        <taxon>Rhabditomorpha</taxon>
        <taxon>Rhabditoidea</taxon>
        <taxon>Rhabditidae</taxon>
        <taxon>Peloderinae</taxon>
        <taxon>Caenorhabditis</taxon>
    </lineage>
</organism>
<evidence type="ECO:0000313" key="3">
    <source>
        <dbReference type="Proteomes" id="UP000230233"/>
    </source>
</evidence>
<reference evidence="3" key="1">
    <citation type="submission" date="2017-10" db="EMBL/GenBank/DDBJ databases">
        <title>Rapid genome shrinkage in a self-fertile nematode reveals novel sperm competition proteins.</title>
        <authorList>
            <person name="Yin D."/>
            <person name="Schwarz E.M."/>
            <person name="Thomas C.G."/>
            <person name="Felde R.L."/>
            <person name="Korf I.F."/>
            <person name="Cutter A.D."/>
            <person name="Schartner C.M."/>
            <person name="Ralston E.J."/>
            <person name="Meyer B.J."/>
            <person name="Haag E.S."/>
        </authorList>
    </citation>
    <scope>NUCLEOTIDE SEQUENCE [LARGE SCALE GENOMIC DNA]</scope>
    <source>
        <strain evidence="3">JU1422</strain>
    </source>
</reference>
<feature type="transmembrane region" description="Helical" evidence="1">
    <location>
        <begin position="20"/>
        <end position="40"/>
    </location>
</feature>
<evidence type="ECO:0000313" key="2">
    <source>
        <dbReference type="EMBL" id="PIC23611.1"/>
    </source>
</evidence>
<keyword evidence="1" id="KW-0472">Membrane</keyword>
<name>A0A2G5T920_9PELO</name>
<protein>
    <submittedName>
        <fullName evidence="2">Uncharacterized protein</fullName>
    </submittedName>
</protein>
<dbReference type="EMBL" id="PDUG01000005">
    <property type="protein sequence ID" value="PIC23611.1"/>
    <property type="molecule type" value="Genomic_DNA"/>
</dbReference>
<feature type="transmembrane region" description="Helical" evidence="1">
    <location>
        <begin position="60"/>
        <end position="77"/>
    </location>
</feature>
<gene>
    <name evidence="2" type="primary">Cnig_chr_V.g17257</name>
    <name evidence="2" type="ORF">B9Z55_017257</name>
</gene>
<dbReference type="Proteomes" id="UP000230233">
    <property type="component" value="Chromosome V"/>
</dbReference>
<keyword evidence="3" id="KW-1185">Reference proteome</keyword>
<dbReference type="AlphaFoldDB" id="A0A2G5T920"/>
<accession>A0A2G5T920</accession>
<keyword evidence="1" id="KW-0812">Transmembrane</keyword>